<accession>A0ACC3TCG9</accession>
<gene>
    <name evidence="1" type="ORF">V1525DRAFT_369194</name>
</gene>
<name>A0ACC3TCG9_LIPKO</name>
<proteinExistence type="predicted"/>
<sequence length="273" mass="30537">MDAMFSGIFPRSRLSVLTGHAQDDVKSVFAMHALVEFLVAHPKCAAIWIDTLGVFQGFLFRDILRLYFSRQSLDNNEAGFDERLAKASERVQLIRVFDATGLQESLYELENSFANTTSQAANVDDTDQETSGFLVIDSISATYSRAMAHDQSMGHAYMETFLKTLGKFSRTYNITSILINSSVTATSADVVRSQFDSVAQKPSLGSTFLYLVDFCTLISRDPRSGVYVLEILADRWRATEGHLLYFELVVGAEFLILMARDRLLIVAFRTISS</sequence>
<keyword evidence="2" id="KW-1185">Reference proteome</keyword>
<evidence type="ECO:0000313" key="2">
    <source>
        <dbReference type="Proteomes" id="UP001433508"/>
    </source>
</evidence>
<comment type="caution">
    <text evidence="1">The sequence shown here is derived from an EMBL/GenBank/DDBJ whole genome shotgun (WGS) entry which is preliminary data.</text>
</comment>
<dbReference type="Proteomes" id="UP001433508">
    <property type="component" value="Unassembled WGS sequence"/>
</dbReference>
<dbReference type="EMBL" id="MU971336">
    <property type="protein sequence ID" value="KAK9241124.1"/>
    <property type="molecule type" value="Genomic_DNA"/>
</dbReference>
<organism evidence="1 2">
    <name type="scientific">Lipomyces kononenkoae</name>
    <name type="common">Yeast</name>
    <dbReference type="NCBI Taxonomy" id="34357"/>
    <lineage>
        <taxon>Eukaryota</taxon>
        <taxon>Fungi</taxon>
        <taxon>Dikarya</taxon>
        <taxon>Ascomycota</taxon>
        <taxon>Saccharomycotina</taxon>
        <taxon>Lipomycetes</taxon>
        <taxon>Lipomycetales</taxon>
        <taxon>Lipomycetaceae</taxon>
        <taxon>Lipomyces</taxon>
    </lineage>
</organism>
<reference evidence="2" key="1">
    <citation type="journal article" date="2024" name="Front. Bioeng. Biotechnol.">
        <title>Genome-scale model development and genomic sequencing of the oleaginous clade Lipomyces.</title>
        <authorList>
            <person name="Czajka J.J."/>
            <person name="Han Y."/>
            <person name="Kim J."/>
            <person name="Mondo S.J."/>
            <person name="Hofstad B.A."/>
            <person name="Robles A."/>
            <person name="Haridas S."/>
            <person name="Riley R."/>
            <person name="LaButti K."/>
            <person name="Pangilinan J."/>
            <person name="Andreopoulos W."/>
            <person name="Lipzen A."/>
            <person name="Yan J."/>
            <person name="Wang M."/>
            <person name="Ng V."/>
            <person name="Grigoriev I.V."/>
            <person name="Spatafora J.W."/>
            <person name="Magnuson J.K."/>
            <person name="Baker S.E."/>
            <person name="Pomraning K.R."/>
        </authorList>
    </citation>
    <scope>NUCLEOTIDE SEQUENCE [LARGE SCALE GENOMIC DNA]</scope>
    <source>
        <strain evidence="2">CBS 7786</strain>
    </source>
</reference>
<protein>
    <submittedName>
        <fullName evidence="1">Uncharacterized protein</fullName>
    </submittedName>
</protein>
<evidence type="ECO:0000313" key="1">
    <source>
        <dbReference type="EMBL" id="KAK9241124.1"/>
    </source>
</evidence>